<dbReference type="EMBL" id="QRAN01000012">
    <property type="protein sequence ID" value="RLQ21521.1"/>
    <property type="molecule type" value="Genomic_DNA"/>
</dbReference>
<evidence type="ECO:0000256" key="2">
    <source>
        <dbReference type="SAM" id="SignalP"/>
    </source>
</evidence>
<comment type="caution">
    <text evidence="3">The sequence shown here is derived from an EMBL/GenBank/DDBJ whole genome shotgun (WGS) entry which is preliminary data.</text>
</comment>
<reference evidence="3 4" key="1">
    <citation type="submission" date="2018-07" db="EMBL/GenBank/DDBJ databases">
        <title>Halioglobus sp. genome submission.</title>
        <authorList>
            <person name="Ye M.-Q."/>
            <person name="Du Z.-J."/>
        </authorList>
    </citation>
    <scope>NUCLEOTIDE SEQUENCE [LARGE SCALE GENOMIC DNA]</scope>
    <source>
        <strain evidence="3 4">U0301</strain>
    </source>
</reference>
<proteinExistence type="predicted"/>
<dbReference type="RefSeq" id="WP_117955004.1">
    <property type="nucleotide sequence ID" value="NZ_QRAN01000012.1"/>
</dbReference>
<keyword evidence="2" id="KW-0732">Signal</keyword>
<dbReference type="OrthoDB" id="5712538at2"/>
<protein>
    <submittedName>
        <fullName evidence="3">DUF3604 domain-containing protein</fullName>
    </submittedName>
</protein>
<dbReference type="InterPro" id="IPR022028">
    <property type="entry name" value="DUF3604"/>
</dbReference>
<feature type="region of interest" description="Disordered" evidence="1">
    <location>
        <begin position="17"/>
        <end position="41"/>
    </location>
</feature>
<keyword evidence="4" id="KW-1185">Reference proteome</keyword>
<dbReference type="Proteomes" id="UP000265509">
    <property type="component" value="Unassembled WGS sequence"/>
</dbReference>
<evidence type="ECO:0000256" key="1">
    <source>
        <dbReference type="SAM" id="MobiDB-lite"/>
    </source>
</evidence>
<feature type="signal peptide" evidence="2">
    <location>
        <begin position="1"/>
        <end position="20"/>
    </location>
</feature>
<evidence type="ECO:0000313" key="4">
    <source>
        <dbReference type="Proteomes" id="UP000265509"/>
    </source>
</evidence>
<sequence>MRKTVLLAVIPLLGSSYSLGQGPAPDPNKPRANASSIEARPYTLSEKRAPCSNFDPLRRPHFGDMHVHTAWSFDANSQDTRNRPADAYDFARGGRMGIQPYDDEDRPTRYIQLDRPLDFTAVTDHSEFLGEMRMCTTEGSPGYWHPVCIAHRHLPQYSFGTFAAYGLSGKKRWGFCGDNNEACFAAAAATWKDVQQAAEDAYDRSSDCSFTSFIGYEWTASVGSGMNLHHNVVFRNHRVPDRVLSWIESPSQVHLWDYLDQECLADKPGCDAVVIPHNSNLSGGLMFATARVENDVVPDDPVSAGEARRRARWNVLFEVMQHKGSSECDNRTPAWAEDEYCGFEKLGYDSFGGKNTGMAEGGAMEWLTVFVDEDSLPVTKLPEASNFLRYALKKGLQQQAELGVNSFKYGLISSTDTHIAAPGLTMEKNHPGHGGAGMGAGDGVPAGLPDELEYGPGGLAVLYAEENTRDSLFAAMQRREAYATSGTRPVLRFFGGWDYDENACAAADMVAQGYAGGVPMGGDLAAPGPADAAPRFIISALADSGTAEYPGNPLQRIQLIKGWYENGELQERVVDVAGGANDASVDINTCETRGSGHAQLCTVWQDKDFNPGAQAFYYTRVLENPSCRWSQRLCVDAGVRCGDPSSIPEGMENCCSPEHEKVIQERAWSSPIWYTPAS</sequence>
<dbReference type="Pfam" id="PF12228">
    <property type="entry name" value="DUF3604"/>
    <property type="match status" value="1"/>
</dbReference>
<organism evidence="3 4">
    <name type="scientific">Seongchinamella sediminis</name>
    <dbReference type="NCBI Taxonomy" id="2283635"/>
    <lineage>
        <taxon>Bacteria</taxon>
        <taxon>Pseudomonadati</taxon>
        <taxon>Pseudomonadota</taxon>
        <taxon>Gammaproteobacteria</taxon>
        <taxon>Cellvibrionales</taxon>
        <taxon>Halieaceae</taxon>
        <taxon>Seongchinamella</taxon>
    </lineage>
</organism>
<dbReference type="Gene3D" id="3.20.20.140">
    <property type="entry name" value="Metal-dependent hydrolases"/>
    <property type="match status" value="1"/>
</dbReference>
<dbReference type="AlphaFoldDB" id="A0A3L7DZV0"/>
<accession>A0A3L7DZV0</accession>
<gene>
    <name evidence="3" type="ORF">DWB85_12240</name>
</gene>
<name>A0A3L7DZV0_9GAMM</name>
<evidence type="ECO:0000313" key="3">
    <source>
        <dbReference type="EMBL" id="RLQ21521.1"/>
    </source>
</evidence>
<feature type="chain" id="PRO_5018295102" evidence="2">
    <location>
        <begin position="21"/>
        <end position="678"/>
    </location>
</feature>